<comment type="similarity">
    <text evidence="1 13">Belongs to the class-I pyridine nucleotide-disulfide oxidoreductase family.</text>
</comment>
<dbReference type="InterPro" id="IPR046952">
    <property type="entry name" value="GSHR/TRXR-like"/>
</dbReference>
<keyword evidence="3 13" id="KW-0285">Flavoprotein</keyword>
<evidence type="ECO:0000256" key="4">
    <source>
        <dbReference type="ARBA" id="ARBA00022827"/>
    </source>
</evidence>
<evidence type="ECO:0000259" key="15">
    <source>
        <dbReference type="Pfam" id="PF02852"/>
    </source>
</evidence>
<dbReference type="GO" id="GO:0045454">
    <property type="term" value="P:cell redox homeostasis"/>
    <property type="evidence" value="ECO:0007669"/>
    <property type="project" value="InterPro"/>
</dbReference>
<feature type="disulfide bond" description="Redox-active" evidence="12">
    <location>
        <begin position="42"/>
        <end position="47"/>
    </location>
</feature>
<protein>
    <recommendedName>
        <fullName evidence="14">Glutathione reductase</fullName>
        <shortName evidence="14">GRase</shortName>
        <ecNumber evidence="14">1.8.1.7</ecNumber>
    </recommendedName>
</protein>
<feature type="binding site" evidence="11">
    <location>
        <position position="51"/>
    </location>
    <ligand>
        <name>FAD</name>
        <dbReference type="ChEBI" id="CHEBI:57692"/>
    </ligand>
</feature>
<feature type="binding site" evidence="11">
    <location>
        <begin position="174"/>
        <end position="181"/>
    </location>
    <ligand>
        <name>NAD(+)</name>
        <dbReference type="ChEBI" id="CHEBI:57540"/>
    </ligand>
</feature>
<keyword evidence="4 11" id="KW-0274">FAD</keyword>
<sequence>MEYMYDLVVIGAGSGGVRAARISATHGAKVAVIEGDRPGGTCVIRGCVPKKLLMYGSMFSADVEDARGFGWHIETPTHDWAHLITAKNTELNRLESIYVSLLENAGATLLRGFAKVTGPHSVTVNDQDITAKTILVAVGGLPQIIDVPGMNEHAITSNEALDLDDFPSEILIYGGGYIALEFAGIFNGYGAKTHLVYRGDLPLRGFDEDVRRHIAVAMQDRGIILHPGTTVDALASDNGRKIASLSDGSTIHVDQVMAATGRKPNTSQLGLEQVGVDMGRNGEVLVDAYSRTSIPSIYAVGDVTDRVNLTPVAINEGHAFADTLYGNKPRTISHENIASAVFSQPPIATVGLTEPEATAKYAKIRVYESQFRAMKNTISGRGEKTYMKLIVDDVSDKVVGAHMMGPDCGEIMQGVGIAVKAGATKADFDATIGIHPTSAEEFVTMRSPRD</sequence>
<dbReference type="GO" id="GO:0004362">
    <property type="term" value="F:glutathione-disulfide reductase (NADPH) activity"/>
    <property type="evidence" value="ECO:0007669"/>
    <property type="project" value="UniProtKB-EC"/>
</dbReference>
<dbReference type="NCBIfam" id="TIGR01424">
    <property type="entry name" value="gluta_reduc_2"/>
    <property type="match status" value="1"/>
</dbReference>
<keyword evidence="11" id="KW-0520">NAD</keyword>
<dbReference type="GO" id="GO:0050661">
    <property type="term" value="F:NADP binding"/>
    <property type="evidence" value="ECO:0007669"/>
    <property type="project" value="InterPro"/>
</dbReference>
<keyword evidence="5 14" id="KW-0521">NADP</keyword>
<feature type="active site" description="Proton acceptor" evidence="10">
    <location>
        <position position="435"/>
    </location>
</feature>
<dbReference type="EMBL" id="CP001751">
    <property type="protein sequence ID" value="ADE38926.1"/>
    <property type="molecule type" value="Genomic_DNA"/>
</dbReference>
<dbReference type="InterPro" id="IPR001100">
    <property type="entry name" value="Pyr_nuc-diS_OxRdtase"/>
</dbReference>
<dbReference type="Pfam" id="PF07992">
    <property type="entry name" value="Pyr_redox_2"/>
    <property type="match status" value="1"/>
</dbReference>
<dbReference type="Gene3D" id="3.30.390.30">
    <property type="match status" value="1"/>
</dbReference>
<comment type="cofactor">
    <cofactor evidence="11">
        <name>FAD</name>
        <dbReference type="ChEBI" id="CHEBI:57692"/>
    </cofactor>
    <text evidence="11">Binds 1 FAD per subunit.</text>
</comment>
<dbReference type="GO" id="GO:0050660">
    <property type="term" value="F:flavin adenine dinucleotide binding"/>
    <property type="evidence" value="ECO:0007669"/>
    <property type="project" value="InterPro"/>
</dbReference>
<evidence type="ECO:0000256" key="3">
    <source>
        <dbReference type="ARBA" id="ARBA00022630"/>
    </source>
</evidence>
<evidence type="ECO:0000313" key="18">
    <source>
        <dbReference type="Proteomes" id="UP000007460"/>
    </source>
</evidence>
<evidence type="ECO:0000259" key="16">
    <source>
        <dbReference type="Pfam" id="PF07992"/>
    </source>
</evidence>
<evidence type="ECO:0000256" key="7">
    <source>
        <dbReference type="ARBA" id="ARBA00023157"/>
    </source>
</evidence>
<dbReference type="SUPFAM" id="SSF51905">
    <property type="entry name" value="FAD/NAD(P)-binding domain"/>
    <property type="match status" value="1"/>
</dbReference>
<dbReference type="InterPro" id="IPR036188">
    <property type="entry name" value="FAD/NAD-bd_sf"/>
</dbReference>
<dbReference type="PANTHER" id="PTHR42737">
    <property type="entry name" value="GLUTATHIONE REDUCTASE"/>
    <property type="match status" value="1"/>
</dbReference>
<dbReference type="PRINTS" id="PR00368">
    <property type="entry name" value="FADPNR"/>
</dbReference>
<dbReference type="Gene3D" id="3.50.50.60">
    <property type="entry name" value="FAD/NAD(P)-binding domain"/>
    <property type="match status" value="2"/>
</dbReference>
<gene>
    <name evidence="17" type="ordered locus">SAR116_0683</name>
</gene>
<dbReference type="FunFam" id="3.50.50.60:FF:000051">
    <property type="entry name" value="Glutathione reductase"/>
    <property type="match status" value="1"/>
</dbReference>
<comment type="subunit">
    <text evidence="2">Homodimer.</text>
</comment>
<keyword evidence="8 13" id="KW-0676">Redox-active center</keyword>
<evidence type="ECO:0000256" key="5">
    <source>
        <dbReference type="ARBA" id="ARBA00022857"/>
    </source>
</evidence>
<dbReference type="HOGENOM" id="CLU_016755_2_1_5"/>
<evidence type="ECO:0000256" key="2">
    <source>
        <dbReference type="ARBA" id="ARBA00011738"/>
    </source>
</evidence>
<evidence type="ECO:0000313" key="17">
    <source>
        <dbReference type="EMBL" id="ADE38926.1"/>
    </source>
</evidence>
<proteinExistence type="inferred from homology"/>
<dbReference type="PIRSF" id="PIRSF000350">
    <property type="entry name" value="Mercury_reductase_MerA"/>
    <property type="match status" value="1"/>
</dbReference>
<feature type="domain" description="FAD/NAD(P)-binding" evidence="16">
    <location>
        <begin position="5"/>
        <end position="317"/>
    </location>
</feature>
<dbReference type="eggNOG" id="COG1249">
    <property type="taxonomic scope" value="Bacteria"/>
</dbReference>
<evidence type="ECO:0000256" key="10">
    <source>
        <dbReference type="PIRSR" id="PIRSR000350-2"/>
    </source>
</evidence>
<evidence type="ECO:0000256" key="9">
    <source>
        <dbReference type="ARBA" id="ARBA00049142"/>
    </source>
</evidence>
<evidence type="ECO:0000256" key="12">
    <source>
        <dbReference type="PIRSR" id="PIRSR000350-4"/>
    </source>
</evidence>
<feature type="binding site" evidence="11">
    <location>
        <position position="302"/>
    </location>
    <ligand>
        <name>FAD</name>
        <dbReference type="ChEBI" id="CHEBI:57692"/>
    </ligand>
</feature>
<evidence type="ECO:0000256" key="1">
    <source>
        <dbReference type="ARBA" id="ARBA00007532"/>
    </source>
</evidence>
<dbReference type="KEGG" id="apb:SAR116_0683"/>
<dbReference type="Proteomes" id="UP000007460">
    <property type="component" value="Chromosome"/>
</dbReference>
<dbReference type="PRINTS" id="PR00411">
    <property type="entry name" value="PNDRDTASEI"/>
</dbReference>
<accession>D5BRM9</accession>
<keyword evidence="11" id="KW-0547">Nucleotide-binding</keyword>
<keyword evidence="7" id="KW-1015">Disulfide bond</keyword>
<evidence type="ECO:0000256" key="14">
    <source>
        <dbReference type="RuleBase" id="RU365040"/>
    </source>
</evidence>
<dbReference type="STRING" id="488538.SAR116_0683"/>
<dbReference type="RefSeq" id="WP_013045555.1">
    <property type="nucleotide sequence ID" value="NC_014010.1"/>
</dbReference>
<evidence type="ECO:0000256" key="6">
    <source>
        <dbReference type="ARBA" id="ARBA00023002"/>
    </source>
</evidence>
<dbReference type="GO" id="GO:0005829">
    <property type="term" value="C:cytosol"/>
    <property type="evidence" value="ECO:0007669"/>
    <property type="project" value="TreeGrafter"/>
</dbReference>
<keyword evidence="18" id="KW-1185">Reference proteome</keyword>
<dbReference type="Pfam" id="PF02852">
    <property type="entry name" value="Pyr_redox_dim"/>
    <property type="match status" value="1"/>
</dbReference>
<dbReference type="InterPro" id="IPR016156">
    <property type="entry name" value="FAD/NAD-linked_Rdtase_dimer_sf"/>
</dbReference>
<feature type="domain" description="Pyridine nucleotide-disulphide oxidoreductase dimerisation" evidence="15">
    <location>
        <begin position="337"/>
        <end position="445"/>
    </location>
</feature>
<dbReference type="GO" id="GO:0034599">
    <property type="term" value="P:cellular response to oxidative stress"/>
    <property type="evidence" value="ECO:0007669"/>
    <property type="project" value="TreeGrafter"/>
</dbReference>
<dbReference type="NCBIfam" id="NF004776">
    <property type="entry name" value="PRK06116.1"/>
    <property type="match status" value="1"/>
</dbReference>
<comment type="function">
    <text evidence="14">Catalyzes the reduction of glutathione disulfide (GSSG) to reduced glutathione (GSH).</text>
</comment>
<dbReference type="EC" id="1.8.1.7" evidence="14"/>
<comment type="catalytic activity">
    <reaction evidence="9 14">
        <text>2 glutathione + NADP(+) = glutathione disulfide + NADPH + H(+)</text>
        <dbReference type="Rhea" id="RHEA:11740"/>
        <dbReference type="ChEBI" id="CHEBI:15378"/>
        <dbReference type="ChEBI" id="CHEBI:57783"/>
        <dbReference type="ChEBI" id="CHEBI:57925"/>
        <dbReference type="ChEBI" id="CHEBI:58297"/>
        <dbReference type="ChEBI" id="CHEBI:58349"/>
        <dbReference type="EC" id="1.8.1.7"/>
    </reaction>
</comment>
<dbReference type="InterPro" id="IPR023753">
    <property type="entry name" value="FAD/NAD-binding_dom"/>
</dbReference>
<feature type="binding site" evidence="11">
    <location>
        <position position="261"/>
    </location>
    <ligand>
        <name>NAD(+)</name>
        <dbReference type="ChEBI" id="CHEBI:57540"/>
    </ligand>
</feature>
<dbReference type="PROSITE" id="PS00076">
    <property type="entry name" value="PYRIDINE_REDOX_1"/>
    <property type="match status" value="1"/>
</dbReference>
<organism evidence="17 18">
    <name type="scientific">Puniceispirillum marinum (strain IMCC1322)</name>
    <dbReference type="NCBI Taxonomy" id="488538"/>
    <lineage>
        <taxon>Bacteria</taxon>
        <taxon>Pseudomonadati</taxon>
        <taxon>Pseudomonadota</taxon>
        <taxon>Alphaproteobacteria</taxon>
        <taxon>Candidatus Puniceispirillales</taxon>
        <taxon>Candidatus Puniceispirillaceae</taxon>
        <taxon>Candidatus Puniceispirillum</taxon>
    </lineage>
</organism>
<dbReference type="PANTHER" id="PTHR42737:SF2">
    <property type="entry name" value="GLUTATHIONE REDUCTASE"/>
    <property type="match status" value="1"/>
</dbReference>
<dbReference type="GO" id="GO:0006749">
    <property type="term" value="P:glutathione metabolic process"/>
    <property type="evidence" value="ECO:0007669"/>
    <property type="project" value="InterPro"/>
</dbReference>
<keyword evidence="6 13" id="KW-0560">Oxidoreductase</keyword>
<evidence type="ECO:0000256" key="11">
    <source>
        <dbReference type="PIRSR" id="PIRSR000350-3"/>
    </source>
</evidence>
<dbReference type="InterPro" id="IPR006324">
    <property type="entry name" value="GSHR"/>
</dbReference>
<dbReference type="AlphaFoldDB" id="D5BRM9"/>
<dbReference type="InterPro" id="IPR004099">
    <property type="entry name" value="Pyr_nucl-diS_OxRdtase_dimer"/>
</dbReference>
<name>D5BRM9_PUNMI</name>
<dbReference type="SUPFAM" id="SSF55424">
    <property type="entry name" value="FAD/NAD-linked reductases, dimerisation (C-terminal) domain"/>
    <property type="match status" value="1"/>
</dbReference>
<evidence type="ECO:0000256" key="13">
    <source>
        <dbReference type="RuleBase" id="RU003691"/>
    </source>
</evidence>
<dbReference type="InterPro" id="IPR012999">
    <property type="entry name" value="Pyr_OxRdtase_I_AS"/>
</dbReference>
<evidence type="ECO:0000256" key="8">
    <source>
        <dbReference type="ARBA" id="ARBA00023284"/>
    </source>
</evidence>
<reference evidence="17 18" key="1">
    <citation type="journal article" date="2010" name="J. Bacteriol.">
        <title>Complete genome sequence of "Candidatus Puniceispirillum marinum" IMCC1322, a representative of the SAR116 clade in the Alphaproteobacteria.</title>
        <authorList>
            <person name="Oh H.M."/>
            <person name="Kwon K.K."/>
            <person name="Kang I."/>
            <person name="Kang S.G."/>
            <person name="Lee J.H."/>
            <person name="Kim S.J."/>
            <person name="Cho J.C."/>
        </authorList>
    </citation>
    <scope>NUCLEOTIDE SEQUENCE [LARGE SCALE GENOMIC DNA]</scope>
    <source>
        <strain evidence="17 18">IMCC1322</strain>
    </source>
</reference>